<evidence type="ECO:0000313" key="1">
    <source>
        <dbReference type="EMBL" id="JAH30603.1"/>
    </source>
</evidence>
<dbReference type="EMBL" id="GBXM01077974">
    <property type="protein sequence ID" value="JAH30603.1"/>
    <property type="molecule type" value="Transcribed_RNA"/>
</dbReference>
<accession>A0A0E9RQH6</accession>
<organism evidence="1">
    <name type="scientific">Anguilla anguilla</name>
    <name type="common">European freshwater eel</name>
    <name type="synonym">Muraena anguilla</name>
    <dbReference type="NCBI Taxonomy" id="7936"/>
    <lineage>
        <taxon>Eukaryota</taxon>
        <taxon>Metazoa</taxon>
        <taxon>Chordata</taxon>
        <taxon>Craniata</taxon>
        <taxon>Vertebrata</taxon>
        <taxon>Euteleostomi</taxon>
        <taxon>Actinopterygii</taxon>
        <taxon>Neopterygii</taxon>
        <taxon>Teleostei</taxon>
        <taxon>Anguilliformes</taxon>
        <taxon>Anguillidae</taxon>
        <taxon>Anguilla</taxon>
    </lineage>
</organism>
<protein>
    <submittedName>
        <fullName evidence="1">Uncharacterized protein</fullName>
    </submittedName>
</protein>
<reference evidence="1" key="1">
    <citation type="submission" date="2014-11" db="EMBL/GenBank/DDBJ databases">
        <authorList>
            <person name="Amaro Gonzalez C."/>
        </authorList>
    </citation>
    <scope>NUCLEOTIDE SEQUENCE</scope>
</reference>
<proteinExistence type="predicted"/>
<reference evidence="1" key="2">
    <citation type="journal article" date="2015" name="Fish Shellfish Immunol.">
        <title>Early steps in the European eel (Anguilla anguilla)-Vibrio vulnificus interaction in the gills: Role of the RtxA13 toxin.</title>
        <authorList>
            <person name="Callol A."/>
            <person name="Pajuelo D."/>
            <person name="Ebbesson L."/>
            <person name="Teles M."/>
            <person name="MacKenzie S."/>
            <person name="Amaro C."/>
        </authorList>
    </citation>
    <scope>NUCLEOTIDE SEQUENCE</scope>
</reference>
<sequence length="69" mass="7880">MSAYVMFCARLKFAIDRTPSTFLTFERLLFRMDVPVVSQVILSSKRLVTNITGIRPFVCMGSFVDEEVV</sequence>
<dbReference type="AlphaFoldDB" id="A0A0E9RQH6"/>
<name>A0A0E9RQH6_ANGAN</name>